<evidence type="ECO:0000313" key="1">
    <source>
        <dbReference type="EMBL" id="GAJ28529.1"/>
    </source>
</evidence>
<keyword evidence="2" id="KW-1185">Reference proteome</keyword>
<reference evidence="1 2" key="2">
    <citation type="journal article" date="2014" name="FEMS Microbiol. Lett.">
        <title>Draft genomic DNA sequence of the facultatively methylotrophic bacterium Acidomonas methanolica type strain MB58.</title>
        <authorList>
            <person name="Higashiura N."/>
            <person name="Hadano H."/>
            <person name="Hirakawa H."/>
            <person name="Matsutani M."/>
            <person name="Takabe S."/>
            <person name="Matsushita K."/>
            <person name="Azuma Y."/>
        </authorList>
    </citation>
    <scope>NUCLEOTIDE SEQUENCE [LARGE SCALE GENOMIC DNA]</scope>
    <source>
        <strain evidence="1 2">MB58</strain>
    </source>
</reference>
<protein>
    <recommendedName>
        <fullName evidence="3">Transposase</fullName>
    </recommendedName>
</protein>
<dbReference type="EMBL" id="BAND01000030">
    <property type="protein sequence ID" value="GAJ28529.1"/>
    <property type="molecule type" value="Genomic_DNA"/>
</dbReference>
<evidence type="ECO:0008006" key="3">
    <source>
        <dbReference type="Google" id="ProtNLM"/>
    </source>
</evidence>
<dbReference type="Proteomes" id="UP000019760">
    <property type="component" value="Unassembled WGS sequence"/>
</dbReference>
<evidence type="ECO:0000313" key="2">
    <source>
        <dbReference type="Proteomes" id="UP000019760"/>
    </source>
</evidence>
<accession>A0A023D367</accession>
<dbReference type="AlphaFoldDB" id="A0A023D367"/>
<gene>
    <name evidence="1" type="ORF">Amme_030_029</name>
</gene>
<reference evidence="2" key="1">
    <citation type="journal article" date="2014" name="FEMS Microbiol. Lett.">
        <title>Draft Genomic DNA Sequence of the Facultatively Methylotrophic Bacterium Acidomonas methanolica type strain MB58.</title>
        <authorList>
            <person name="Higashiura N."/>
            <person name="Hadano H."/>
            <person name="Hirakawa H."/>
            <person name="Matsutani M."/>
            <person name="Takabe S."/>
            <person name="Matsushita K."/>
            <person name="Azuma Y."/>
        </authorList>
    </citation>
    <scope>NUCLEOTIDE SEQUENCE [LARGE SCALE GENOMIC DNA]</scope>
    <source>
        <strain evidence="2">MB58</strain>
    </source>
</reference>
<proteinExistence type="predicted"/>
<sequence length="77" mass="8565">MSFAAPGRANPELSVAMHGVLATLYHSRVSQEKEGRRAGTTTDLEPRKLTEKALVVLILEVWIDGVPIRRVDDLVWP</sequence>
<organism evidence="1 2">
    <name type="scientific">Acidomonas methanolica NBRC 104435</name>
    <dbReference type="NCBI Taxonomy" id="1231351"/>
    <lineage>
        <taxon>Bacteria</taxon>
        <taxon>Pseudomonadati</taxon>
        <taxon>Pseudomonadota</taxon>
        <taxon>Alphaproteobacteria</taxon>
        <taxon>Acetobacterales</taxon>
        <taxon>Acetobacteraceae</taxon>
        <taxon>Acidomonas</taxon>
    </lineage>
</organism>
<name>A0A023D367_ACIMT</name>
<comment type="caution">
    <text evidence="1">The sequence shown here is derived from an EMBL/GenBank/DDBJ whole genome shotgun (WGS) entry which is preliminary data.</text>
</comment>